<keyword evidence="4" id="KW-0378">Hydrolase</keyword>
<evidence type="ECO:0000256" key="2">
    <source>
        <dbReference type="SAM" id="MobiDB-lite"/>
    </source>
</evidence>
<feature type="region of interest" description="Disordered" evidence="2">
    <location>
        <begin position="484"/>
        <end position="507"/>
    </location>
</feature>
<protein>
    <recommendedName>
        <fullName evidence="1">DNA 3'-5' helicase II</fullName>
    </recommendedName>
</protein>
<accession>A0A2N5CZJ6</accession>
<gene>
    <name evidence="4" type="ORF">CFHF_04305</name>
</gene>
<dbReference type="GO" id="GO:0043138">
    <property type="term" value="F:3'-5' DNA helicase activity"/>
    <property type="evidence" value="ECO:0007669"/>
    <property type="project" value="TreeGrafter"/>
</dbReference>
<keyword evidence="4" id="KW-0547">Nucleotide-binding</keyword>
<dbReference type="GO" id="GO:0000725">
    <property type="term" value="P:recombinational repair"/>
    <property type="evidence" value="ECO:0007669"/>
    <property type="project" value="TreeGrafter"/>
</dbReference>
<dbReference type="PANTHER" id="PTHR11070:SF2">
    <property type="entry name" value="ATP-DEPENDENT DNA HELICASE SRS2"/>
    <property type="match status" value="1"/>
</dbReference>
<dbReference type="InterPro" id="IPR027785">
    <property type="entry name" value="UvrD-like_helicase_C"/>
</dbReference>
<comment type="caution">
    <text evidence="4">The sequence shown here is derived from an EMBL/GenBank/DDBJ whole genome shotgun (WGS) entry which is preliminary data.</text>
</comment>
<evidence type="ECO:0000259" key="3">
    <source>
        <dbReference type="Pfam" id="PF13538"/>
    </source>
</evidence>
<keyword evidence="4" id="KW-0067">ATP-binding</keyword>
<dbReference type="EMBL" id="PJRQ01000008">
    <property type="protein sequence ID" value="PLR19230.1"/>
    <property type="molecule type" value="Genomic_DNA"/>
</dbReference>
<dbReference type="GO" id="GO:0003677">
    <property type="term" value="F:DNA binding"/>
    <property type="evidence" value="ECO:0007669"/>
    <property type="project" value="InterPro"/>
</dbReference>
<dbReference type="Gene3D" id="3.40.50.300">
    <property type="entry name" value="P-loop containing nucleotide triphosphate hydrolases"/>
    <property type="match status" value="2"/>
</dbReference>
<organism evidence="4 5">
    <name type="scientific">Caulobacter flavus</name>
    <dbReference type="NCBI Taxonomy" id="1679497"/>
    <lineage>
        <taxon>Bacteria</taxon>
        <taxon>Pseudomonadati</taxon>
        <taxon>Pseudomonadota</taxon>
        <taxon>Alphaproteobacteria</taxon>
        <taxon>Caulobacterales</taxon>
        <taxon>Caulobacteraceae</taxon>
        <taxon>Caulobacter</taxon>
    </lineage>
</organism>
<feature type="domain" description="UvrD-like helicase C-terminal" evidence="3">
    <location>
        <begin position="834"/>
        <end position="883"/>
    </location>
</feature>
<proteinExistence type="predicted"/>
<dbReference type="InterPro" id="IPR027417">
    <property type="entry name" value="P-loop_NTPase"/>
</dbReference>
<dbReference type="InterPro" id="IPR000212">
    <property type="entry name" value="DNA_helicase_UvrD/REP"/>
</dbReference>
<dbReference type="GO" id="GO:0005524">
    <property type="term" value="F:ATP binding"/>
    <property type="evidence" value="ECO:0007669"/>
    <property type="project" value="InterPro"/>
</dbReference>
<evidence type="ECO:0000313" key="5">
    <source>
        <dbReference type="Proteomes" id="UP000234483"/>
    </source>
</evidence>
<keyword evidence="4" id="KW-0347">Helicase</keyword>
<evidence type="ECO:0000313" key="4">
    <source>
        <dbReference type="EMBL" id="PLR19230.1"/>
    </source>
</evidence>
<dbReference type="SUPFAM" id="SSF52540">
    <property type="entry name" value="P-loop containing nucleoside triphosphate hydrolases"/>
    <property type="match status" value="1"/>
</dbReference>
<dbReference type="PANTHER" id="PTHR11070">
    <property type="entry name" value="UVRD / RECB / PCRA DNA HELICASE FAMILY MEMBER"/>
    <property type="match status" value="1"/>
</dbReference>
<dbReference type="Proteomes" id="UP000234483">
    <property type="component" value="Unassembled WGS sequence"/>
</dbReference>
<sequence length="909" mass="100065">MPVAEKLEGEVEGAPVEEQIRDIAGETLDQLTRTASRAEAKLADARPDAATAFASTNSLTSSAGQNLAEIFDQGHQGLSELAREPAIARLVVADEAGTSKTIFITRATPLPREPGEPFSASYLSPMGRLAALPVGRDADVPTPEGVRSFEVVERAILTPSKQKDEWDAIDTVFESLSAGPVTVRSLRTALRAIGVEIGDDDYLAQLIAGDPTADNIVDGLRRAVIEKMELRQRSVLDIYQDDIFRLPLDTRLAILGPPGTGKTTTLIKRLRQKIDTNYLDEDERRQVAVSAAGVSGHADSWLMFTPNELLKRYVVEALGREGVPASDLTVQTWDDFRMDLARNRLGVLRSGTSSGAQYRPKAQNLLAATVQDQAAWFDDFHAWQAEEFWAELERHAETLATAGDARVRALGQRLRTLLPASRDEVSASALLAFGDLQRDVATLEDELKSATEQKVRVSIVPHARQDNAFLDKLHAFAKTARDAPEVIDDLDDGDDEDDEAPPPRGNREEAIAIYVNAQRRLARSIVLKRSLSPKSRDGRILEWLGQRGLPEASQKEVGEAEVQRQALRQFANPVRQYVARMRARYGRFRRDRIVQNRWYNEAVLSAGELSPLEVDLVVLAMLRAGRGMLSDRRLLASVDEPRYAIIRSIRALLRNQVVVDEATDFSPIQLACMGQLSDPAIGSFVACGDFNQRITPWGSRSEADLHWVFSDLQIRPIIVTYRHSRPLADLATKLSAMTPSAGQAAQLPDHLSNDGPRPVLAIGLDTPALAQWLTDRIAEIEHITGRFPSIAVLVNDEAEVEPVAAALDEALVERLNIRCEACVRGQSRGKDNNVRVFDVQHIKGLEFEAVFFVGIDVLAENSPDLFDKFLYVGTTRAATYLGLTTEQDVVPSALAPLIADFGQTFEDPA</sequence>
<feature type="compositionally biased region" description="Acidic residues" evidence="2">
    <location>
        <begin position="485"/>
        <end position="500"/>
    </location>
</feature>
<dbReference type="RefSeq" id="WP_101711789.1">
    <property type="nucleotide sequence ID" value="NZ_PJRQ01000008.1"/>
</dbReference>
<dbReference type="AlphaFoldDB" id="A0A2N5CZJ6"/>
<evidence type="ECO:0000256" key="1">
    <source>
        <dbReference type="ARBA" id="ARBA00034923"/>
    </source>
</evidence>
<dbReference type="Pfam" id="PF13538">
    <property type="entry name" value="UvrD_C_2"/>
    <property type="match status" value="1"/>
</dbReference>
<reference evidence="4 5" key="1">
    <citation type="submission" date="2017-12" db="EMBL/GenBank/DDBJ databases">
        <title>The genome sequence of Caulobacter flavus CGMCC1 15093.</title>
        <authorList>
            <person name="Gao J."/>
            <person name="Mao X."/>
            <person name="Sun J."/>
        </authorList>
    </citation>
    <scope>NUCLEOTIDE SEQUENCE [LARGE SCALE GENOMIC DNA]</scope>
    <source>
        <strain evidence="4 5">CGMCC1 15093</strain>
    </source>
</reference>
<name>A0A2N5CZJ6_9CAUL</name>